<proteinExistence type="predicted"/>
<dbReference type="KEGG" id="ttc:FOKN1_2640"/>
<evidence type="ECO:0000313" key="1">
    <source>
        <dbReference type="EMBL" id="BAZ95010.1"/>
    </source>
</evidence>
<dbReference type="NCBIfam" id="NF041023">
    <property type="entry name" value="PP0621_fam"/>
    <property type="match status" value="1"/>
</dbReference>
<dbReference type="AlphaFoldDB" id="A0A1Z4VTN9"/>
<name>A0A1Z4VTN9_9GAMM</name>
<accession>A0A1Z4VTN9</accession>
<gene>
    <name evidence="1" type="ORF">FOKN1_2640</name>
</gene>
<sequence length="79" mass="9100">MGLIRLIILGIVVYLVWQLIKRWQNKPSSRVSHTRDKRIDGSMARCDYCGLFVPKDEAIEANGRHYCSEAHRLADGKDQ</sequence>
<dbReference type="InterPro" id="IPR049708">
    <property type="entry name" value="PP0621-like"/>
</dbReference>
<dbReference type="OrthoDB" id="9814432at2"/>
<dbReference type="RefSeq" id="WP_096367038.1">
    <property type="nucleotide sequence ID" value="NZ_AP018052.1"/>
</dbReference>
<evidence type="ECO:0000313" key="2">
    <source>
        <dbReference type="Proteomes" id="UP000218765"/>
    </source>
</evidence>
<reference evidence="1 2" key="1">
    <citation type="submission" date="2017-05" db="EMBL/GenBank/DDBJ databases">
        <title>Thiocyanate degradation by Thiohalobacter thiocyanaticus FOKN1.</title>
        <authorList>
            <person name="Oshiki M."/>
            <person name="Fukushima T."/>
            <person name="Kawano S."/>
            <person name="Nakagawa J."/>
        </authorList>
    </citation>
    <scope>NUCLEOTIDE SEQUENCE [LARGE SCALE GENOMIC DNA]</scope>
    <source>
        <strain evidence="1 2">FOKN1</strain>
    </source>
</reference>
<keyword evidence="2" id="KW-1185">Reference proteome</keyword>
<protein>
    <recommendedName>
        <fullName evidence="3">Preprotein translocase subunit YajC</fullName>
    </recommendedName>
</protein>
<dbReference type="EMBL" id="AP018052">
    <property type="protein sequence ID" value="BAZ95010.1"/>
    <property type="molecule type" value="Genomic_DNA"/>
</dbReference>
<evidence type="ECO:0008006" key="3">
    <source>
        <dbReference type="Google" id="ProtNLM"/>
    </source>
</evidence>
<dbReference type="Proteomes" id="UP000218765">
    <property type="component" value="Chromosome"/>
</dbReference>
<organism evidence="1 2">
    <name type="scientific">Thiohalobacter thiocyanaticus</name>
    <dbReference type="NCBI Taxonomy" id="585455"/>
    <lineage>
        <taxon>Bacteria</taxon>
        <taxon>Pseudomonadati</taxon>
        <taxon>Pseudomonadota</taxon>
        <taxon>Gammaproteobacteria</taxon>
        <taxon>Thiohalobacterales</taxon>
        <taxon>Thiohalobacteraceae</taxon>
        <taxon>Thiohalobacter</taxon>
    </lineage>
</organism>